<feature type="compositionally biased region" description="Low complexity" evidence="1">
    <location>
        <begin position="31"/>
        <end position="58"/>
    </location>
</feature>
<keyword evidence="3" id="KW-1185">Reference proteome</keyword>
<evidence type="ECO:0000313" key="3">
    <source>
        <dbReference type="Proteomes" id="UP000729402"/>
    </source>
</evidence>
<feature type="compositionally biased region" description="Basic and acidic residues" evidence="1">
    <location>
        <begin position="1"/>
        <end position="10"/>
    </location>
</feature>
<organism evidence="2 3">
    <name type="scientific">Zizania palustris</name>
    <name type="common">Northern wild rice</name>
    <dbReference type="NCBI Taxonomy" id="103762"/>
    <lineage>
        <taxon>Eukaryota</taxon>
        <taxon>Viridiplantae</taxon>
        <taxon>Streptophyta</taxon>
        <taxon>Embryophyta</taxon>
        <taxon>Tracheophyta</taxon>
        <taxon>Spermatophyta</taxon>
        <taxon>Magnoliopsida</taxon>
        <taxon>Liliopsida</taxon>
        <taxon>Poales</taxon>
        <taxon>Poaceae</taxon>
        <taxon>BOP clade</taxon>
        <taxon>Oryzoideae</taxon>
        <taxon>Oryzeae</taxon>
        <taxon>Zizaniinae</taxon>
        <taxon>Zizania</taxon>
    </lineage>
</organism>
<dbReference type="EMBL" id="JAAALK010000082">
    <property type="protein sequence ID" value="KAG8085376.1"/>
    <property type="molecule type" value="Genomic_DNA"/>
</dbReference>
<feature type="region of interest" description="Disordered" evidence="1">
    <location>
        <begin position="107"/>
        <end position="240"/>
    </location>
</feature>
<dbReference type="AlphaFoldDB" id="A0A8J6BHK8"/>
<sequence length="240" mass="24771">MGCGGSKEDVATGNTSAGSSKLSRRKSVGVVPSASHRSSHLSSSASSSSDDTSVVVVKDVVKKEPEADVDAPSAEKPAAVDEKKEDAVAARKDLTIATGALAVTEATATASQLKKEKDEEEELPESTMADETTVAEAAKADEAKEVVVLKEEEEEEKAEETKAGEETTSPALATDHGESKGQNPTESASVEAKPAVDEHKNVEEVPAVSKSSPMESGKKNTTVVVEKTPATAPSEPSPAN</sequence>
<reference evidence="2" key="1">
    <citation type="journal article" date="2021" name="bioRxiv">
        <title>Whole Genome Assembly and Annotation of Northern Wild Rice, Zizania palustris L., Supports a Whole Genome Duplication in the Zizania Genus.</title>
        <authorList>
            <person name="Haas M."/>
            <person name="Kono T."/>
            <person name="Macchietto M."/>
            <person name="Millas R."/>
            <person name="McGilp L."/>
            <person name="Shao M."/>
            <person name="Duquette J."/>
            <person name="Hirsch C.N."/>
            <person name="Kimball J."/>
        </authorList>
    </citation>
    <scope>NUCLEOTIDE SEQUENCE</scope>
    <source>
        <tissue evidence="2">Fresh leaf tissue</tissue>
    </source>
</reference>
<gene>
    <name evidence="2" type="ORF">GUJ93_ZPchr0010g9195</name>
</gene>
<evidence type="ECO:0000256" key="1">
    <source>
        <dbReference type="SAM" id="MobiDB-lite"/>
    </source>
</evidence>
<feature type="compositionally biased region" description="Basic and acidic residues" evidence="1">
    <location>
        <begin position="194"/>
        <end position="203"/>
    </location>
</feature>
<evidence type="ECO:0000313" key="2">
    <source>
        <dbReference type="EMBL" id="KAG8085376.1"/>
    </source>
</evidence>
<reference evidence="2" key="2">
    <citation type="submission" date="2021-02" db="EMBL/GenBank/DDBJ databases">
        <authorList>
            <person name="Kimball J.A."/>
            <person name="Haas M.W."/>
            <person name="Macchietto M."/>
            <person name="Kono T."/>
            <person name="Duquette J."/>
            <person name="Shao M."/>
        </authorList>
    </citation>
    <scope>NUCLEOTIDE SEQUENCE</scope>
    <source>
        <tissue evidence="2">Fresh leaf tissue</tissue>
    </source>
</reference>
<comment type="caution">
    <text evidence="2">The sequence shown here is derived from an EMBL/GenBank/DDBJ whole genome shotgun (WGS) entry which is preliminary data.</text>
</comment>
<protein>
    <submittedName>
        <fullName evidence="2">Uncharacterized protein</fullName>
    </submittedName>
</protein>
<feature type="compositionally biased region" description="Basic and acidic residues" evidence="1">
    <location>
        <begin position="138"/>
        <end position="150"/>
    </location>
</feature>
<name>A0A8J6BHK8_ZIZPA</name>
<feature type="region of interest" description="Disordered" evidence="1">
    <location>
        <begin position="1"/>
        <end position="86"/>
    </location>
</feature>
<proteinExistence type="predicted"/>
<feature type="compositionally biased region" description="Polar residues" evidence="1">
    <location>
        <begin position="209"/>
        <end position="223"/>
    </location>
</feature>
<dbReference type="OrthoDB" id="696973at2759"/>
<dbReference type="Proteomes" id="UP000729402">
    <property type="component" value="Unassembled WGS sequence"/>
</dbReference>
<accession>A0A8J6BHK8</accession>
<feature type="compositionally biased region" description="Polar residues" evidence="1">
    <location>
        <begin position="12"/>
        <end position="21"/>
    </location>
</feature>